<feature type="transmembrane region" description="Helical" evidence="6">
    <location>
        <begin position="271"/>
        <end position="290"/>
    </location>
</feature>
<feature type="transmembrane region" description="Helical" evidence="6">
    <location>
        <begin position="236"/>
        <end position="259"/>
    </location>
</feature>
<dbReference type="InterPro" id="IPR020846">
    <property type="entry name" value="MFS_dom"/>
</dbReference>
<dbReference type="OrthoDB" id="8952229at2"/>
<feature type="transmembrane region" description="Helical" evidence="6">
    <location>
        <begin position="302"/>
        <end position="319"/>
    </location>
</feature>
<gene>
    <name evidence="8" type="ORF">SAMN05444373_102628</name>
</gene>
<dbReference type="SUPFAM" id="SSF103473">
    <property type="entry name" value="MFS general substrate transporter"/>
    <property type="match status" value="1"/>
</dbReference>
<evidence type="ECO:0000256" key="1">
    <source>
        <dbReference type="ARBA" id="ARBA00004651"/>
    </source>
</evidence>
<feature type="transmembrane region" description="Helical" evidence="6">
    <location>
        <begin position="325"/>
        <end position="344"/>
    </location>
</feature>
<dbReference type="RefSeq" id="WP_149678822.1">
    <property type="nucleotide sequence ID" value="NZ_DAONMB010000107.1"/>
</dbReference>
<dbReference type="InterPro" id="IPR011701">
    <property type="entry name" value="MFS"/>
</dbReference>
<keyword evidence="4 6" id="KW-1133">Transmembrane helix</keyword>
<dbReference type="PANTHER" id="PTHR23518:SF2">
    <property type="entry name" value="MAJOR FACILITATOR SUPERFAMILY TRANSPORTER"/>
    <property type="match status" value="1"/>
</dbReference>
<keyword evidence="9" id="KW-1185">Reference proteome</keyword>
<keyword evidence="2" id="KW-0813">Transport</keyword>
<dbReference type="InterPro" id="IPR036259">
    <property type="entry name" value="MFS_trans_sf"/>
</dbReference>
<sequence>MRNRLMKHQLIRTLVELRGNPRACVYTEPLWGLSMNLCLPYASVYMLTFGMSDSQVGIVASVYMFSQTIFAFLSGAIVDKLGRRKSTAIFDFLSWSLPCLIWAFSQGFWFFVVAALLNGMMKVPTVSWDCLLIEDAPKDKITRIYSLVILAGNLSALFAPISSVLVAKLTLVPAIRILYINAFIVMTLKLLLLYKFSTETAVGRVRQEATRGKSLGELLSGYKDAARKIRTSKGTIFAIVISILVEIVAMLGSTFWQIIVSRRIGVPDELLPIFPMAKSIIAIILFFTVISRIRQASLKGPLYGGFLSGIIGCVLLISVPGTSILGYLLLSVSLVFDALGGAVLGTLRESLVAIYAEPSDRSNILALLQTTVMLVSVPFGYIGGMLSDISRALPFVLCIALLMLGMLATALFYRNTKSRV</sequence>
<keyword evidence="3 6" id="KW-0812">Transmembrane</keyword>
<dbReference type="GO" id="GO:0005886">
    <property type="term" value="C:plasma membrane"/>
    <property type="evidence" value="ECO:0007669"/>
    <property type="project" value="UniProtKB-SubCell"/>
</dbReference>
<feature type="transmembrane region" description="Helical" evidence="6">
    <location>
        <begin position="95"/>
        <end position="117"/>
    </location>
</feature>
<dbReference type="EMBL" id="FQZP01000026">
    <property type="protein sequence ID" value="SHJ13195.1"/>
    <property type="molecule type" value="Genomic_DNA"/>
</dbReference>
<dbReference type="Proteomes" id="UP000324781">
    <property type="component" value="Unassembled WGS sequence"/>
</dbReference>
<reference evidence="8 9" key="1">
    <citation type="submission" date="2016-11" db="EMBL/GenBank/DDBJ databases">
        <authorList>
            <person name="Varghese N."/>
            <person name="Submissions S."/>
        </authorList>
    </citation>
    <scope>NUCLEOTIDE SEQUENCE [LARGE SCALE GENOMIC DNA]</scope>
    <source>
        <strain evidence="8 9">DSM 19027</strain>
    </source>
</reference>
<dbReference type="PROSITE" id="PS50850">
    <property type="entry name" value="MFS"/>
    <property type="match status" value="1"/>
</dbReference>
<feature type="transmembrane region" description="Helical" evidence="6">
    <location>
        <begin position="392"/>
        <end position="413"/>
    </location>
</feature>
<feature type="transmembrane region" description="Helical" evidence="6">
    <location>
        <begin position="173"/>
        <end position="194"/>
    </location>
</feature>
<evidence type="ECO:0000259" key="7">
    <source>
        <dbReference type="PROSITE" id="PS50850"/>
    </source>
</evidence>
<evidence type="ECO:0000256" key="4">
    <source>
        <dbReference type="ARBA" id="ARBA00022989"/>
    </source>
</evidence>
<dbReference type="Gene3D" id="1.20.1250.20">
    <property type="entry name" value="MFS general substrate transporter like domains"/>
    <property type="match status" value="1"/>
</dbReference>
<feature type="transmembrane region" description="Helical" evidence="6">
    <location>
        <begin position="56"/>
        <end position="75"/>
    </location>
</feature>
<evidence type="ECO:0000256" key="2">
    <source>
        <dbReference type="ARBA" id="ARBA00022448"/>
    </source>
</evidence>
<evidence type="ECO:0000313" key="8">
    <source>
        <dbReference type="EMBL" id="SHJ13195.1"/>
    </source>
</evidence>
<dbReference type="PANTHER" id="PTHR23518">
    <property type="entry name" value="C-METHYLTRANSFERASE"/>
    <property type="match status" value="1"/>
</dbReference>
<comment type="subcellular location">
    <subcellularLocation>
        <location evidence="1">Cell membrane</location>
        <topology evidence="1">Multi-pass membrane protein</topology>
    </subcellularLocation>
</comment>
<keyword evidence="5 6" id="KW-0472">Membrane</keyword>
<feature type="transmembrane region" description="Helical" evidence="6">
    <location>
        <begin position="364"/>
        <end position="386"/>
    </location>
</feature>
<proteinExistence type="predicted"/>
<dbReference type="Pfam" id="PF07690">
    <property type="entry name" value="MFS_1"/>
    <property type="match status" value="1"/>
</dbReference>
<dbReference type="AlphaFoldDB" id="A0A1M6GT93"/>
<feature type="domain" description="Major facilitator superfamily (MFS) profile" evidence="7">
    <location>
        <begin position="1"/>
        <end position="417"/>
    </location>
</feature>
<evidence type="ECO:0000256" key="6">
    <source>
        <dbReference type="SAM" id="Phobius"/>
    </source>
</evidence>
<name>A0A1M6GT93_9FIRM</name>
<feature type="transmembrane region" description="Helical" evidence="6">
    <location>
        <begin position="144"/>
        <end position="167"/>
    </location>
</feature>
<evidence type="ECO:0000256" key="5">
    <source>
        <dbReference type="ARBA" id="ARBA00023136"/>
    </source>
</evidence>
<evidence type="ECO:0000313" key="9">
    <source>
        <dbReference type="Proteomes" id="UP000324781"/>
    </source>
</evidence>
<protein>
    <submittedName>
        <fullName evidence="8">Major Facilitator Superfamily protein</fullName>
    </submittedName>
</protein>
<evidence type="ECO:0000256" key="3">
    <source>
        <dbReference type="ARBA" id="ARBA00022692"/>
    </source>
</evidence>
<dbReference type="GO" id="GO:0022857">
    <property type="term" value="F:transmembrane transporter activity"/>
    <property type="evidence" value="ECO:0007669"/>
    <property type="project" value="InterPro"/>
</dbReference>
<organism evidence="8 9">
    <name type="scientific">Thermoclostridium caenicola</name>
    <dbReference type="NCBI Taxonomy" id="659425"/>
    <lineage>
        <taxon>Bacteria</taxon>
        <taxon>Bacillati</taxon>
        <taxon>Bacillota</taxon>
        <taxon>Clostridia</taxon>
        <taxon>Eubacteriales</taxon>
        <taxon>Oscillospiraceae</taxon>
        <taxon>Thermoclostridium</taxon>
    </lineage>
</organism>
<accession>A0A1M6GT93</accession>